<evidence type="ECO:0008006" key="4">
    <source>
        <dbReference type="Google" id="ProtNLM"/>
    </source>
</evidence>
<keyword evidence="1" id="KW-1133">Transmembrane helix</keyword>
<keyword evidence="3" id="KW-1185">Reference proteome</keyword>
<feature type="transmembrane region" description="Helical" evidence="1">
    <location>
        <begin position="151"/>
        <end position="167"/>
    </location>
</feature>
<proteinExistence type="predicted"/>
<dbReference type="RefSeq" id="WP_261693187.1">
    <property type="nucleotide sequence ID" value="NZ_CP104694.1"/>
</dbReference>
<evidence type="ECO:0000256" key="1">
    <source>
        <dbReference type="SAM" id="Phobius"/>
    </source>
</evidence>
<feature type="transmembrane region" description="Helical" evidence="1">
    <location>
        <begin position="60"/>
        <end position="81"/>
    </location>
</feature>
<feature type="transmembrane region" description="Helical" evidence="1">
    <location>
        <begin position="93"/>
        <end position="116"/>
    </location>
</feature>
<name>A0ABY6B7Y7_9GAMM</name>
<evidence type="ECO:0000313" key="3">
    <source>
        <dbReference type="Proteomes" id="UP001064632"/>
    </source>
</evidence>
<keyword evidence="1" id="KW-0472">Membrane</keyword>
<organism evidence="2 3">
    <name type="scientific">Tahibacter amnicola</name>
    <dbReference type="NCBI Taxonomy" id="2976241"/>
    <lineage>
        <taxon>Bacteria</taxon>
        <taxon>Pseudomonadati</taxon>
        <taxon>Pseudomonadota</taxon>
        <taxon>Gammaproteobacteria</taxon>
        <taxon>Lysobacterales</taxon>
        <taxon>Rhodanobacteraceae</taxon>
        <taxon>Tahibacter</taxon>
    </lineage>
</organism>
<dbReference type="Proteomes" id="UP001064632">
    <property type="component" value="Chromosome"/>
</dbReference>
<gene>
    <name evidence="2" type="ORF">N4264_15750</name>
</gene>
<evidence type="ECO:0000313" key="2">
    <source>
        <dbReference type="EMBL" id="UXI66203.1"/>
    </source>
</evidence>
<reference evidence="2" key="1">
    <citation type="submission" date="2022-09" db="EMBL/GenBank/DDBJ databases">
        <title>Tahibacter sp. nov., isolated from a fresh water.</title>
        <authorList>
            <person name="Baek J.H."/>
            <person name="Lee J.K."/>
            <person name="Kim J.M."/>
            <person name="Jeon C.O."/>
        </authorList>
    </citation>
    <scope>NUCLEOTIDE SEQUENCE</scope>
    <source>
        <strain evidence="2">W38</strain>
    </source>
</reference>
<feature type="transmembrane region" description="Helical" evidence="1">
    <location>
        <begin position="128"/>
        <end position="145"/>
    </location>
</feature>
<feature type="transmembrane region" description="Helical" evidence="1">
    <location>
        <begin position="31"/>
        <end position="51"/>
    </location>
</feature>
<sequence length="175" mass="18904">MNHWAFSLVQFFPLSLFATYAYWMGEPSPDRWLVAFQLGALAAAAQLAVLVRRTSPANRLILGANLYLLLGGAAVCFQQWWFLQMLDTLHESAILLCMLGVGVVTTIATPGGFVAVADAGPSAIRRASLWLLAATVAACGVAFLFRGNRTLAAAVPIIALALAQRWLSHRVRHAL</sequence>
<accession>A0ABY6B7Y7</accession>
<dbReference type="EMBL" id="CP104694">
    <property type="protein sequence ID" value="UXI66203.1"/>
    <property type="molecule type" value="Genomic_DNA"/>
</dbReference>
<protein>
    <recommendedName>
        <fullName evidence="4">GGDEF domain-containing protein</fullName>
    </recommendedName>
</protein>
<keyword evidence="1" id="KW-0812">Transmembrane</keyword>